<accession>M3R646</accession>
<feature type="transmembrane region" description="Helical" evidence="1">
    <location>
        <begin position="7"/>
        <end position="32"/>
    </location>
</feature>
<name>M3R646_HELPX</name>
<sequence length="140" mass="17160">MERAFALARLVFGSFGWLDFLHLIALWLGFLFLRLDFYFLFLAFLFLWLDFYFFQSDLFFHFLAWCFRWSARLFHFLKLAEIILTLSLAFIIRLCIWLGFLCLRLDFDFFQSARWFQSAWCISRGNWWIFECLLGFLGCR</sequence>
<keyword evidence="1" id="KW-0812">Transmembrane</keyword>
<gene>
    <name evidence="2" type="ORF">HMPREF1421_01052</name>
</gene>
<keyword evidence="1" id="KW-0472">Membrane</keyword>
<organism evidence="2 3">
    <name type="scientific">Helicobacter pylori GAM265BSii</name>
    <dbReference type="NCBI Taxonomy" id="1159049"/>
    <lineage>
        <taxon>Bacteria</taxon>
        <taxon>Pseudomonadati</taxon>
        <taxon>Campylobacterota</taxon>
        <taxon>Epsilonproteobacteria</taxon>
        <taxon>Campylobacterales</taxon>
        <taxon>Helicobacteraceae</taxon>
        <taxon>Helicobacter</taxon>
    </lineage>
</organism>
<keyword evidence="1" id="KW-1133">Transmembrane helix</keyword>
<proteinExistence type="predicted"/>
<comment type="caution">
    <text evidence="2">The sequence shown here is derived from an EMBL/GenBank/DDBJ whole genome shotgun (WGS) entry which is preliminary data.</text>
</comment>
<feature type="transmembrane region" description="Helical" evidence="1">
    <location>
        <begin position="79"/>
        <end position="100"/>
    </location>
</feature>
<evidence type="ECO:0000313" key="3">
    <source>
        <dbReference type="Proteomes" id="UP000011872"/>
    </source>
</evidence>
<reference evidence="2 3" key="1">
    <citation type="submission" date="2012-12" db="EMBL/GenBank/DDBJ databases">
        <authorList>
            <person name="Weinstock G."/>
            <person name="Sodergren E."/>
            <person name="Lobos E.A."/>
            <person name="Fulton L."/>
            <person name="Fulton R."/>
            <person name="Courtney L."/>
            <person name="Fronick C."/>
            <person name="O'Laughlin M."/>
            <person name="Godfrey J."/>
            <person name="Wilson R.M."/>
            <person name="Miner T."/>
            <person name="Farmer C."/>
            <person name="Delehaunty K."/>
            <person name="Cordes M."/>
            <person name="Minx P."/>
            <person name="Tomlinson C."/>
            <person name="Chen J."/>
            <person name="Wollam A."/>
            <person name="Pepin K.H."/>
            <person name="Bhonagiri V."/>
            <person name="Zhang X."/>
            <person name="Suruliraj S."/>
            <person name="Antonio M."/>
            <person name="Secka O."/>
            <person name="Thomas J."/>
            <person name="Warren W."/>
            <person name="Mitreva M."/>
            <person name="Mardis E.R."/>
            <person name="Wilson R.K."/>
        </authorList>
    </citation>
    <scope>NUCLEOTIDE SEQUENCE [LARGE SCALE GENOMIC DNA]</scope>
    <source>
        <strain evidence="2 3">GAM265BSii</strain>
    </source>
</reference>
<evidence type="ECO:0000313" key="2">
    <source>
        <dbReference type="EMBL" id="EMH28181.1"/>
    </source>
</evidence>
<dbReference type="AlphaFoldDB" id="M3R646"/>
<dbReference type="HOGENOM" id="CLU_1832413_0_0_7"/>
<feature type="transmembrane region" description="Helical" evidence="1">
    <location>
        <begin position="38"/>
        <end position="67"/>
    </location>
</feature>
<dbReference type="EMBL" id="APDY01000058">
    <property type="protein sequence ID" value="EMH28181.1"/>
    <property type="molecule type" value="Genomic_DNA"/>
</dbReference>
<evidence type="ECO:0000256" key="1">
    <source>
        <dbReference type="SAM" id="Phobius"/>
    </source>
</evidence>
<protein>
    <submittedName>
        <fullName evidence="2">Uncharacterized protein</fullName>
    </submittedName>
</protein>
<dbReference type="Proteomes" id="UP000011872">
    <property type="component" value="Unassembled WGS sequence"/>
</dbReference>